<evidence type="ECO:0000256" key="1">
    <source>
        <dbReference type="ARBA" id="ARBA00009986"/>
    </source>
</evidence>
<dbReference type="InterPro" id="IPR015590">
    <property type="entry name" value="Aldehyde_DH_dom"/>
</dbReference>
<sequence length="347" mass="37697">MTANVATRLPKIKHTKMLVNGKVIIQGQLRFIELSYNKTFEVVNPNTKQKVADLPGATEDDANAAVAAAKAAFPEWSNLGPEVRGSYFAAFLREHQAEIAELECLHQPGTVSYLRNLGLMFRTYIGHLHPQPPGNSSLNTPGFVGMTMRQPYGVGAIIIPLPGALIAGNTVVLKSSEKAPLGVARVAELIHQAGFPPGVLNVISGHGTPSGSVLTHHMEVRIISFTGSTATGKLIQQAAAKSNLKMVNLEQGKKTGKLALGGGHIEGTDGFFVQPTVFLDQPEDARVMKEEIVGPVVCINTFETEHEAVPKGQRYRVWPLRPRLHARNLQGHARRQGARERIRRSKL</sequence>
<protein>
    <recommendedName>
        <fullName evidence="2">aldehyde dehydrogenase (NAD(+))</fullName>
        <ecNumber evidence="2">1.2.1.3</ecNumber>
    </recommendedName>
</protein>
<dbReference type="SUPFAM" id="SSF53720">
    <property type="entry name" value="ALDH-like"/>
    <property type="match status" value="1"/>
</dbReference>
<evidence type="ECO:0000256" key="2">
    <source>
        <dbReference type="ARBA" id="ARBA00024226"/>
    </source>
</evidence>
<dbReference type="EMBL" id="JABSND010000065">
    <property type="protein sequence ID" value="KAI6299652.1"/>
    <property type="molecule type" value="Genomic_DNA"/>
</dbReference>
<dbReference type="Proteomes" id="UP001059893">
    <property type="component" value="Unassembled WGS sequence"/>
</dbReference>
<evidence type="ECO:0000256" key="3">
    <source>
        <dbReference type="ARBA" id="ARBA00049194"/>
    </source>
</evidence>
<dbReference type="InterPro" id="IPR016163">
    <property type="entry name" value="Ald_DH_C"/>
</dbReference>
<dbReference type="PANTHER" id="PTHR11699">
    <property type="entry name" value="ALDEHYDE DEHYDROGENASE-RELATED"/>
    <property type="match status" value="1"/>
</dbReference>
<comment type="similarity">
    <text evidence="1">Belongs to the aldehyde dehydrogenase family.</text>
</comment>
<keyword evidence="6" id="KW-1185">Reference proteome</keyword>
<name>A0ABQ8NN46_PYRGI</name>
<evidence type="ECO:0000313" key="6">
    <source>
        <dbReference type="Proteomes" id="UP001059893"/>
    </source>
</evidence>
<comment type="caution">
    <text evidence="5">The sequence shown here is derived from an EMBL/GenBank/DDBJ whole genome shotgun (WGS) entry which is preliminary data.</text>
</comment>
<dbReference type="Pfam" id="PF00171">
    <property type="entry name" value="Aldedh"/>
    <property type="match status" value="1"/>
</dbReference>
<dbReference type="Gene3D" id="3.40.309.10">
    <property type="entry name" value="Aldehyde Dehydrogenase, Chain A, domain 2"/>
    <property type="match status" value="1"/>
</dbReference>
<comment type="catalytic activity">
    <reaction evidence="3">
        <text>an aldehyde + NAD(+) + H2O = a carboxylate + NADH + 2 H(+)</text>
        <dbReference type="Rhea" id="RHEA:16185"/>
        <dbReference type="ChEBI" id="CHEBI:15377"/>
        <dbReference type="ChEBI" id="CHEBI:15378"/>
        <dbReference type="ChEBI" id="CHEBI:17478"/>
        <dbReference type="ChEBI" id="CHEBI:29067"/>
        <dbReference type="ChEBI" id="CHEBI:57540"/>
        <dbReference type="ChEBI" id="CHEBI:57945"/>
        <dbReference type="EC" id="1.2.1.3"/>
    </reaction>
</comment>
<evidence type="ECO:0000313" key="5">
    <source>
        <dbReference type="EMBL" id="KAI6299652.1"/>
    </source>
</evidence>
<organism evidence="5 6">
    <name type="scientific">Pyricularia grisea</name>
    <name type="common">Crabgrass-specific blast fungus</name>
    <name type="synonym">Magnaporthe grisea</name>
    <dbReference type="NCBI Taxonomy" id="148305"/>
    <lineage>
        <taxon>Eukaryota</taxon>
        <taxon>Fungi</taxon>
        <taxon>Dikarya</taxon>
        <taxon>Ascomycota</taxon>
        <taxon>Pezizomycotina</taxon>
        <taxon>Sordariomycetes</taxon>
        <taxon>Sordariomycetidae</taxon>
        <taxon>Magnaporthales</taxon>
        <taxon>Pyriculariaceae</taxon>
        <taxon>Pyricularia</taxon>
    </lineage>
</organism>
<accession>A0ABQ8NN46</accession>
<dbReference type="Gene3D" id="3.40.605.10">
    <property type="entry name" value="Aldehyde Dehydrogenase, Chain A, domain 1"/>
    <property type="match status" value="1"/>
</dbReference>
<reference evidence="5" key="1">
    <citation type="submission" date="2021-01" db="EMBL/GenBank/DDBJ databases">
        <title>Deciphering the adaptive evolutionary patterns associated with biogeogrpahic diversity in the finger millet blast pathogen Magnaporthe oryzae in Eastern Africa.</title>
        <authorList>
            <person name="Onyema G."/>
            <person name="Shittu T.A."/>
            <person name="Dodsworth S."/>
            <person name="Devilliers S."/>
            <person name="Muthumeenakshi S."/>
            <person name="Sreenivasaprasad S."/>
        </authorList>
    </citation>
    <scope>NUCLEOTIDE SEQUENCE</scope>
    <source>
        <strain evidence="5">D15/s37</strain>
    </source>
</reference>
<dbReference type="EC" id="1.2.1.3" evidence="2"/>
<proteinExistence type="inferred from homology"/>
<dbReference type="InterPro" id="IPR016162">
    <property type="entry name" value="Ald_DH_N"/>
</dbReference>
<dbReference type="InterPro" id="IPR016161">
    <property type="entry name" value="Ald_DH/histidinol_DH"/>
</dbReference>
<gene>
    <name evidence="5" type="ORF">MCOR33_004461</name>
</gene>
<feature type="domain" description="Aldehyde dehydrogenase" evidence="4">
    <location>
        <begin position="38"/>
        <end position="253"/>
    </location>
</feature>
<evidence type="ECO:0000259" key="4">
    <source>
        <dbReference type="Pfam" id="PF00171"/>
    </source>
</evidence>